<dbReference type="EMBL" id="FQZK01000010">
    <property type="protein sequence ID" value="SHJ83946.1"/>
    <property type="molecule type" value="Genomic_DNA"/>
</dbReference>
<dbReference type="Proteomes" id="UP000184452">
    <property type="component" value="Unassembled WGS sequence"/>
</dbReference>
<dbReference type="AlphaFoldDB" id="A0A1M6MKM8"/>
<dbReference type="SUPFAM" id="SSF54427">
    <property type="entry name" value="NTF2-like"/>
    <property type="match status" value="1"/>
</dbReference>
<accession>A0A1M6MKM8</accession>
<dbReference type="NCBIfam" id="NF005559">
    <property type="entry name" value="PRK07231.1"/>
    <property type="match status" value="1"/>
</dbReference>
<dbReference type="CDD" id="cd00531">
    <property type="entry name" value="NTF2_like"/>
    <property type="match status" value="1"/>
</dbReference>
<dbReference type="PRINTS" id="PR00081">
    <property type="entry name" value="GDHRDH"/>
</dbReference>
<dbReference type="InterPro" id="IPR002347">
    <property type="entry name" value="SDR_fam"/>
</dbReference>
<dbReference type="Pfam" id="PF13561">
    <property type="entry name" value="adh_short_C2"/>
    <property type="match status" value="1"/>
</dbReference>
<organism evidence="5 6">
    <name type="scientific">Nocardiopsis flavescens</name>
    <dbReference type="NCBI Taxonomy" id="758803"/>
    <lineage>
        <taxon>Bacteria</taxon>
        <taxon>Bacillati</taxon>
        <taxon>Actinomycetota</taxon>
        <taxon>Actinomycetes</taxon>
        <taxon>Streptosporangiales</taxon>
        <taxon>Nocardiopsidaceae</taxon>
        <taxon>Nocardiopsis</taxon>
    </lineage>
</organism>
<dbReference type="PROSITE" id="PS00061">
    <property type="entry name" value="ADH_SHORT"/>
    <property type="match status" value="1"/>
</dbReference>
<dbReference type="InterPro" id="IPR057326">
    <property type="entry name" value="KR_dom"/>
</dbReference>
<dbReference type="InterPro" id="IPR032710">
    <property type="entry name" value="NTF2-like_dom_sf"/>
</dbReference>
<protein>
    <submittedName>
        <fullName evidence="5">NAD(P)-dependent dehydrogenase, short-chain alcohol dehydrogenase family</fullName>
    </submittedName>
</protein>
<evidence type="ECO:0000256" key="1">
    <source>
        <dbReference type="ARBA" id="ARBA00006484"/>
    </source>
</evidence>
<dbReference type="PANTHER" id="PTHR42760">
    <property type="entry name" value="SHORT-CHAIN DEHYDROGENASES/REDUCTASES FAMILY MEMBER"/>
    <property type="match status" value="1"/>
</dbReference>
<dbReference type="Pfam" id="PF13577">
    <property type="entry name" value="SnoaL_4"/>
    <property type="match status" value="1"/>
</dbReference>
<dbReference type="SMART" id="SM00822">
    <property type="entry name" value="PKS_KR"/>
    <property type="match status" value="1"/>
</dbReference>
<evidence type="ECO:0000256" key="3">
    <source>
        <dbReference type="SAM" id="MobiDB-lite"/>
    </source>
</evidence>
<dbReference type="InterPro" id="IPR036291">
    <property type="entry name" value="NAD(P)-bd_dom_sf"/>
</dbReference>
<keyword evidence="6" id="KW-1185">Reference proteome</keyword>
<gene>
    <name evidence="5" type="ORF">SAMN05421803_11095</name>
</gene>
<evidence type="ECO:0000313" key="6">
    <source>
        <dbReference type="Proteomes" id="UP000184452"/>
    </source>
</evidence>
<dbReference type="GO" id="GO:0016616">
    <property type="term" value="F:oxidoreductase activity, acting on the CH-OH group of donors, NAD or NADP as acceptor"/>
    <property type="evidence" value="ECO:0007669"/>
    <property type="project" value="UniProtKB-ARBA"/>
</dbReference>
<reference evidence="5 6" key="1">
    <citation type="submission" date="2016-11" db="EMBL/GenBank/DDBJ databases">
        <authorList>
            <person name="Jaros S."/>
            <person name="Januszkiewicz K."/>
            <person name="Wedrychowicz H."/>
        </authorList>
    </citation>
    <scope>NUCLEOTIDE SEQUENCE [LARGE SCALE GENOMIC DNA]</scope>
    <source>
        <strain evidence="5 6">CGMCC 4.5723</strain>
    </source>
</reference>
<feature type="domain" description="Ketoreductase" evidence="4">
    <location>
        <begin position="179"/>
        <end position="365"/>
    </location>
</feature>
<dbReference type="SUPFAM" id="SSF51735">
    <property type="entry name" value="NAD(P)-binding Rossmann-fold domains"/>
    <property type="match status" value="1"/>
</dbReference>
<evidence type="ECO:0000259" key="4">
    <source>
        <dbReference type="SMART" id="SM00822"/>
    </source>
</evidence>
<feature type="region of interest" description="Disordered" evidence="3">
    <location>
        <begin position="134"/>
        <end position="162"/>
    </location>
</feature>
<proteinExistence type="inferred from homology"/>
<evidence type="ECO:0000313" key="5">
    <source>
        <dbReference type="EMBL" id="SHJ83946.1"/>
    </source>
</evidence>
<dbReference type="Gene3D" id="3.40.50.720">
    <property type="entry name" value="NAD(P)-binding Rossmann-like Domain"/>
    <property type="match status" value="1"/>
</dbReference>
<dbReference type="CDD" id="cd05233">
    <property type="entry name" value="SDR_c"/>
    <property type="match status" value="1"/>
</dbReference>
<dbReference type="STRING" id="758803.SAMN05421803_11095"/>
<dbReference type="InterPro" id="IPR037401">
    <property type="entry name" value="SnoaL-like"/>
</dbReference>
<dbReference type="OrthoDB" id="517007at2"/>
<sequence>MGDLTVSATQAFYALQSHLIDSGDADAWAATFTADGAFHSPTYPAPVLGRRDLSAFARRFTETARAAGEVRRHVVTNVVLHPGGAEEAQVSAYLQVIATDSAGDTRILRFTTVHDRLRREDGRWRVHRRDIARDAPQPPVRPLPAPTKGTATMTPYEGTGPARVVDRPMEVVHPEMAGRTAVVTGAARGMGRAFTAALAARGVNVVAADINDVDMKAAAEEIARELAADPRAGAPGRVAARRVDVVDPEQHEALARAAVEEFGSLDYWINNAGVFPYAPVGEITAEQMSSVLDVNVQGVLHGSQAAARHMGPGGAIVNMSSVSAVRVRRGRAAYCASKAAVAHLTESLAVELGDLGLRVNSIAPGFIDTEMTRWLQDDPEALAAALDRVPLHRVGSPEEVVGVLLFLLSDSSRYVTGHSIAVDGGSRHV</sequence>
<keyword evidence="2" id="KW-0560">Oxidoreductase</keyword>
<comment type="similarity">
    <text evidence="1">Belongs to the short-chain dehydrogenases/reductases (SDR) family.</text>
</comment>
<dbReference type="FunFam" id="3.40.50.720:FF:000084">
    <property type="entry name" value="Short-chain dehydrogenase reductase"/>
    <property type="match status" value="1"/>
</dbReference>
<name>A0A1M6MKM8_9ACTN</name>
<dbReference type="RefSeq" id="WP_084737419.1">
    <property type="nucleotide sequence ID" value="NZ_FQZK01000010.1"/>
</dbReference>
<evidence type="ECO:0000256" key="2">
    <source>
        <dbReference type="ARBA" id="ARBA00023002"/>
    </source>
</evidence>
<dbReference type="PRINTS" id="PR00080">
    <property type="entry name" value="SDRFAMILY"/>
</dbReference>
<feature type="compositionally biased region" description="Pro residues" evidence="3">
    <location>
        <begin position="136"/>
        <end position="145"/>
    </location>
</feature>
<dbReference type="Gene3D" id="3.10.450.50">
    <property type="match status" value="1"/>
</dbReference>
<dbReference type="InterPro" id="IPR020904">
    <property type="entry name" value="Sc_DH/Rdtase_CS"/>
</dbReference>